<evidence type="ECO:0000256" key="8">
    <source>
        <dbReference type="ARBA" id="ARBA00023279"/>
    </source>
</evidence>
<dbReference type="GeneID" id="114452610"/>
<dbReference type="GO" id="GO:0098552">
    <property type="term" value="C:side of membrane"/>
    <property type="evidence" value="ECO:0007669"/>
    <property type="project" value="UniProtKB-KW"/>
</dbReference>
<evidence type="ECO:0000256" key="14">
    <source>
        <dbReference type="SAM" id="SignalP"/>
    </source>
</evidence>
<evidence type="ECO:0000256" key="4">
    <source>
        <dbReference type="ARBA" id="ARBA00022729"/>
    </source>
</evidence>
<dbReference type="CDD" id="cd23597">
    <property type="entry name" value="TFP_LU_ECD_Bncr"/>
    <property type="match status" value="1"/>
</dbReference>
<dbReference type="RefSeq" id="XP_028287801.1">
    <property type="nucleotide sequence ID" value="XM_028432000.1"/>
</dbReference>
<evidence type="ECO:0000256" key="3">
    <source>
        <dbReference type="ARBA" id="ARBA00022622"/>
    </source>
</evidence>
<keyword evidence="4 14" id="KW-0732">Signal</keyword>
<evidence type="ECO:0000256" key="9">
    <source>
        <dbReference type="ARBA" id="ARBA00023288"/>
    </source>
</evidence>
<dbReference type="PANTHER" id="PTHR47613:SF1">
    <property type="entry name" value="SPERM ACROSOME MEMBRANE-ASSOCIATED PROTEIN 4"/>
    <property type="match status" value="1"/>
</dbReference>
<comment type="subunit">
    <text evidence="12">Interacts with spermatocyte complex composed of izumo1, spaca6 and tmem81.</text>
</comment>
<keyword evidence="7" id="KW-0325">Glycoprotein</keyword>
<proteinExistence type="inferred from homology"/>
<comment type="function">
    <text evidence="11">Oocyte-expressed fertilization factor that mediates sperm-egg binding and is essential for sperm entry into the egg. Necessary and sufficient to mediate species-specific gamete recognition and fertilization, which is essential for vertebrate species performing external fertilization. External fertilization cannot guarantee that only conspecific sperm reaches the egg by precopulatory mate choice: proteins such as Bouncer can therefore support the selection of conspecific sperm.</text>
</comment>
<evidence type="ECO:0000256" key="1">
    <source>
        <dbReference type="ARBA" id="ARBA00004609"/>
    </source>
</evidence>
<dbReference type="CTD" id="101885477"/>
<dbReference type="AlphaFoldDB" id="A0A6P7KK66"/>
<feature type="domain" description="UPAR/Ly6" evidence="15">
    <location>
        <begin position="44"/>
        <end position="105"/>
    </location>
</feature>
<dbReference type="InParanoid" id="A0A6P7KK66"/>
<evidence type="ECO:0000313" key="17">
    <source>
        <dbReference type="RefSeq" id="XP_028287801.1"/>
    </source>
</evidence>
<organism evidence="16 17">
    <name type="scientific">Parambassis ranga</name>
    <name type="common">Indian glassy fish</name>
    <dbReference type="NCBI Taxonomy" id="210632"/>
    <lineage>
        <taxon>Eukaryota</taxon>
        <taxon>Metazoa</taxon>
        <taxon>Chordata</taxon>
        <taxon>Craniata</taxon>
        <taxon>Vertebrata</taxon>
        <taxon>Euteleostomi</taxon>
        <taxon>Actinopterygii</taxon>
        <taxon>Neopterygii</taxon>
        <taxon>Teleostei</taxon>
        <taxon>Neoteleostei</taxon>
        <taxon>Acanthomorphata</taxon>
        <taxon>Ovalentaria</taxon>
        <taxon>Ambassidae</taxon>
        <taxon>Parambassis</taxon>
    </lineage>
</organism>
<feature type="chain" id="PRO_5028314073" description="Protein Bouncer" evidence="14">
    <location>
        <begin position="25"/>
        <end position="128"/>
    </location>
</feature>
<keyword evidence="6" id="KW-1015">Disulfide bond</keyword>
<dbReference type="InterPro" id="IPR016054">
    <property type="entry name" value="LY6_UPA_recep-like"/>
</dbReference>
<dbReference type="SUPFAM" id="SSF57302">
    <property type="entry name" value="Snake toxin-like"/>
    <property type="match status" value="1"/>
</dbReference>
<evidence type="ECO:0000256" key="7">
    <source>
        <dbReference type="ARBA" id="ARBA00023180"/>
    </source>
</evidence>
<gene>
    <name evidence="17" type="primary">bncr</name>
</gene>
<dbReference type="PANTHER" id="PTHR47613">
    <property type="entry name" value="SPERM ACROSOME MEMBRANE-ASSOCIATED PROTEIN 4"/>
    <property type="match status" value="1"/>
</dbReference>
<protein>
    <recommendedName>
        <fullName evidence="13">Protein Bouncer</fullName>
    </recommendedName>
</protein>
<evidence type="ECO:0000259" key="15">
    <source>
        <dbReference type="Pfam" id="PF00021"/>
    </source>
</evidence>
<keyword evidence="16" id="KW-1185">Reference proteome</keyword>
<dbReference type="InterPro" id="IPR046354">
    <property type="entry name" value="SPACA4/Bouncer"/>
</dbReference>
<dbReference type="GO" id="GO:0005886">
    <property type="term" value="C:plasma membrane"/>
    <property type="evidence" value="ECO:0007669"/>
    <property type="project" value="UniProtKB-SubCell"/>
</dbReference>
<dbReference type="OrthoDB" id="8929012at2759"/>
<name>A0A6P7KK66_9TELE</name>
<evidence type="ECO:0000256" key="11">
    <source>
        <dbReference type="ARBA" id="ARBA00054338"/>
    </source>
</evidence>
<dbReference type="Pfam" id="PF00021">
    <property type="entry name" value="UPAR_LY6"/>
    <property type="match status" value="1"/>
</dbReference>
<keyword evidence="5" id="KW-0472">Membrane</keyword>
<keyword evidence="3" id="KW-0336">GPI-anchor</keyword>
<evidence type="ECO:0000256" key="6">
    <source>
        <dbReference type="ARBA" id="ARBA00023157"/>
    </source>
</evidence>
<evidence type="ECO:0000256" key="2">
    <source>
        <dbReference type="ARBA" id="ARBA00022475"/>
    </source>
</evidence>
<dbReference type="Proteomes" id="UP000515145">
    <property type="component" value="Chromosome 19"/>
</dbReference>
<evidence type="ECO:0000256" key="13">
    <source>
        <dbReference type="ARBA" id="ARBA00070213"/>
    </source>
</evidence>
<accession>A0A6P7KK66</accession>
<dbReference type="FunFam" id="2.10.60.10:FF:000039">
    <property type="entry name" value="Sperm acrosome-associated 4-like"/>
    <property type="match status" value="1"/>
</dbReference>
<comment type="similarity">
    <text evidence="10">Belongs to the SPACA4/bouncer family.</text>
</comment>
<reference evidence="17" key="1">
    <citation type="submission" date="2025-08" db="UniProtKB">
        <authorList>
            <consortium name="RefSeq"/>
        </authorList>
    </citation>
    <scope>IDENTIFICATION</scope>
</reference>
<evidence type="ECO:0000313" key="16">
    <source>
        <dbReference type="Proteomes" id="UP000515145"/>
    </source>
</evidence>
<evidence type="ECO:0000256" key="12">
    <source>
        <dbReference type="ARBA" id="ARBA00062139"/>
    </source>
</evidence>
<dbReference type="Gene3D" id="2.10.60.10">
    <property type="entry name" value="CD59"/>
    <property type="match status" value="1"/>
</dbReference>
<feature type="signal peptide" evidence="14">
    <location>
        <begin position="1"/>
        <end position="24"/>
    </location>
</feature>
<keyword evidence="8" id="KW-0278">Fertilization</keyword>
<keyword evidence="2" id="KW-1003">Cell membrane</keyword>
<keyword evidence="9" id="KW-0449">Lipoprotein</keyword>
<dbReference type="GO" id="GO:0035036">
    <property type="term" value="P:sperm-egg recognition"/>
    <property type="evidence" value="ECO:0007669"/>
    <property type="project" value="TreeGrafter"/>
</dbReference>
<dbReference type="InterPro" id="IPR045860">
    <property type="entry name" value="Snake_toxin-like_sf"/>
</dbReference>
<evidence type="ECO:0000256" key="5">
    <source>
        <dbReference type="ARBA" id="ARBA00023136"/>
    </source>
</evidence>
<evidence type="ECO:0000256" key="10">
    <source>
        <dbReference type="ARBA" id="ARBA00029446"/>
    </source>
</evidence>
<dbReference type="GO" id="GO:0007342">
    <property type="term" value="P:fusion of sperm to egg plasma membrane involved in single fertilization"/>
    <property type="evidence" value="ECO:0007669"/>
    <property type="project" value="UniProtKB-ARBA"/>
</dbReference>
<comment type="subcellular location">
    <subcellularLocation>
        <location evidence="1">Cell membrane</location>
        <topology evidence="1">Lipid-anchor</topology>
        <topology evidence="1">GPI-anchor</topology>
    </subcellularLocation>
</comment>
<sequence length="128" mass="14089">MTRLSTLPPAALLVLYFLLPSLVCDNLRCLYRPILEKDKTFERVVTECPPNELCFKGDGRYGNYSALSAKGCMAKKNCSQVSSIRLKGTVYTVTYTCCEWSYCNSCPVVSAEPLTLAMLVTLVVAGSL</sequence>